<proteinExistence type="predicted"/>
<protein>
    <recommendedName>
        <fullName evidence="4">Secreted protein</fullName>
    </recommendedName>
</protein>
<name>A0AAN7R771_TRANT</name>
<comment type="caution">
    <text evidence="2">The sequence shown here is derived from an EMBL/GenBank/DDBJ whole genome shotgun (WGS) entry which is preliminary data.</text>
</comment>
<evidence type="ECO:0000256" key="1">
    <source>
        <dbReference type="SAM" id="SignalP"/>
    </source>
</evidence>
<dbReference type="AlphaFoldDB" id="A0AAN7R771"/>
<organism evidence="2 3">
    <name type="scientific">Trapa natans</name>
    <name type="common">Water chestnut</name>
    <dbReference type="NCBI Taxonomy" id="22666"/>
    <lineage>
        <taxon>Eukaryota</taxon>
        <taxon>Viridiplantae</taxon>
        <taxon>Streptophyta</taxon>
        <taxon>Embryophyta</taxon>
        <taxon>Tracheophyta</taxon>
        <taxon>Spermatophyta</taxon>
        <taxon>Magnoliopsida</taxon>
        <taxon>eudicotyledons</taxon>
        <taxon>Gunneridae</taxon>
        <taxon>Pentapetalae</taxon>
        <taxon>rosids</taxon>
        <taxon>malvids</taxon>
        <taxon>Myrtales</taxon>
        <taxon>Lythraceae</taxon>
        <taxon>Trapa</taxon>
    </lineage>
</organism>
<evidence type="ECO:0008006" key="4">
    <source>
        <dbReference type="Google" id="ProtNLM"/>
    </source>
</evidence>
<keyword evidence="1" id="KW-0732">Signal</keyword>
<feature type="chain" id="PRO_5042923972" description="Secreted protein" evidence="1">
    <location>
        <begin position="19"/>
        <end position="130"/>
    </location>
</feature>
<accession>A0AAN7R771</accession>
<evidence type="ECO:0000313" key="2">
    <source>
        <dbReference type="EMBL" id="KAK4788553.1"/>
    </source>
</evidence>
<keyword evidence="3" id="KW-1185">Reference proteome</keyword>
<sequence>MTLVCFLIFTIEIHFVIHCIDYQKKHIFIYTCSSEKDDRHSLYKIAANREDRTKKAILSHRKCHCESCINISISHFAYTNMTADITATRRLPLTDSTFNTCTVKMQNIYVQIKKGYPVASPIKKSWLYMR</sequence>
<evidence type="ECO:0000313" key="3">
    <source>
        <dbReference type="Proteomes" id="UP001346149"/>
    </source>
</evidence>
<feature type="signal peptide" evidence="1">
    <location>
        <begin position="1"/>
        <end position="18"/>
    </location>
</feature>
<reference evidence="2 3" key="1">
    <citation type="journal article" date="2023" name="Hortic Res">
        <title>Pangenome of water caltrop reveals structural variations and asymmetric subgenome divergence after allopolyploidization.</title>
        <authorList>
            <person name="Zhang X."/>
            <person name="Chen Y."/>
            <person name="Wang L."/>
            <person name="Yuan Y."/>
            <person name="Fang M."/>
            <person name="Shi L."/>
            <person name="Lu R."/>
            <person name="Comes H.P."/>
            <person name="Ma Y."/>
            <person name="Chen Y."/>
            <person name="Huang G."/>
            <person name="Zhou Y."/>
            <person name="Zheng Z."/>
            <person name="Qiu Y."/>
        </authorList>
    </citation>
    <scope>NUCLEOTIDE SEQUENCE [LARGE SCALE GENOMIC DNA]</scope>
    <source>
        <strain evidence="2">F231</strain>
    </source>
</reference>
<gene>
    <name evidence="2" type="ORF">SAY86_019872</name>
</gene>
<dbReference type="EMBL" id="JAXQNO010000011">
    <property type="protein sequence ID" value="KAK4788553.1"/>
    <property type="molecule type" value="Genomic_DNA"/>
</dbReference>
<dbReference type="Proteomes" id="UP001346149">
    <property type="component" value="Unassembled WGS sequence"/>
</dbReference>